<name>A0A4Y5T0W4_9BACT</name>
<protein>
    <submittedName>
        <fullName evidence="2">Uncharacterized protein</fullName>
    </submittedName>
</protein>
<evidence type="ECO:0000313" key="2">
    <source>
        <dbReference type="EMBL" id="QDA77041.1"/>
    </source>
</evidence>
<dbReference type="AlphaFoldDB" id="A0A4Y5T0W4"/>
<reference evidence="2" key="1">
    <citation type="journal article" date="2019" name="Org. Lett.">
        <title>Two Biosynthetic Pathways in Jahnella thaxteri for Thaxteramides, Distinct Types of Lipopeptides.</title>
        <authorList>
            <person name="Oueis E."/>
            <person name="Klefisch T."/>
            <person name="Zaburannyi N."/>
            <person name="Garcia R."/>
            <person name="Plaza A."/>
            <person name="Muller R."/>
        </authorList>
    </citation>
    <scope>NUCLEOTIDE SEQUENCE</scope>
    <source>
        <strain evidence="2">MSr9139</strain>
    </source>
</reference>
<feature type="transmembrane region" description="Helical" evidence="1">
    <location>
        <begin position="66"/>
        <end position="89"/>
    </location>
</feature>
<feature type="transmembrane region" description="Helical" evidence="1">
    <location>
        <begin position="190"/>
        <end position="213"/>
    </location>
</feature>
<feature type="transmembrane region" description="Helical" evidence="1">
    <location>
        <begin position="109"/>
        <end position="132"/>
    </location>
</feature>
<organism evidence="2">
    <name type="scientific">Jahnella sp. MSr9139</name>
    <dbReference type="NCBI Taxonomy" id="1434086"/>
    <lineage>
        <taxon>Bacteria</taxon>
        <taxon>Pseudomonadati</taxon>
        <taxon>Myxococcota</taxon>
        <taxon>Polyangia</taxon>
        <taxon>Polyangiales</taxon>
        <taxon>Polyangiaceae</taxon>
        <taxon>Jahnella</taxon>
    </lineage>
</organism>
<evidence type="ECO:0000256" key="1">
    <source>
        <dbReference type="SAM" id="Phobius"/>
    </source>
</evidence>
<sequence length="475" mass="51744">MTPAINPVSPAPLNGAIHDRAAVEEAAGPPSQIHFIPGARDAGDITPSGRLLEAPPASARLGPGGWFWVPFVQLLLAALGLLASFTVAMRAMAEAREAWKATAAEALITGAYACFICALPTFVMICLSVLAARSRNARLSLGMRASFHRRWHHGDPLAQVSPSILDDAELAWRHEAAQVEHTTARLQRHAFFYGTSASFMLSCTALIVLDPIFRFALDVELQPPHVWGALAVGSAVAVTFTREIGRILVREAGRDSSTPMMAWATRRLVLVVTGTILLVCLVLATGYLKGAVSGSPGWILLGALMAVVGERAVAAVDERAARLLGVQQLKRKELDDVRQIEGLSEEDARRLAEEGIDSVHALALFSTPRLFFNTPYTLNRICDWQDQALLVVRLGEKARLFREQLLVRGAIDAQRVAEELLALPPGDEQLEQMMRALDLGPEPQGRMTLRRIVDDQVITELLVYRHACCDGSARR</sequence>
<proteinExistence type="predicted"/>
<keyword evidence="1" id="KW-1133">Transmembrane helix</keyword>
<accession>A0A4Y5T0W4</accession>
<feature type="transmembrane region" description="Helical" evidence="1">
    <location>
        <begin position="225"/>
        <end position="248"/>
    </location>
</feature>
<keyword evidence="1" id="KW-0812">Transmembrane</keyword>
<feature type="transmembrane region" description="Helical" evidence="1">
    <location>
        <begin position="294"/>
        <end position="314"/>
    </location>
</feature>
<dbReference type="EMBL" id="MK551161">
    <property type="protein sequence ID" value="QDA77041.1"/>
    <property type="molecule type" value="Genomic_DNA"/>
</dbReference>
<keyword evidence="1" id="KW-0472">Membrane</keyword>
<feature type="transmembrane region" description="Helical" evidence="1">
    <location>
        <begin position="268"/>
        <end position="288"/>
    </location>
</feature>